<evidence type="ECO:0000256" key="3">
    <source>
        <dbReference type="ARBA" id="ARBA00023274"/>
    </source>
</evidence>
<dbReference type="OrthoDB" id="361870at2759"/>
<dbReference type="InterPro" id="IPR026569">
    <property type="entry name" value="Ribosomal_bL28"/>
</dbReference>
<gene>
    <name evidence="5" type="ORF">SELMODRAFT_136927</name>
</gene>
<accession>D8TCL4</accession>
<dbReference type="Pfam" id="PF00830">
    <property type="entry name" value="Ribosomal_L28"/>
    <property type="match status" value="1"/>
</dbReference>
<dbReference type="PANTHER" id="PTHR13528">
    <property type="entry name" value="39S RIBOSOMAL PROTEIN L28, MITOCHONDRIAL"/>
    <property type="match status" value="1"/>
</dbReference>
<organism evidence="6">
    <name type="scientific">Selaginella moellendorffii</name>
    <name type="common">Spikemoss</name>
    <dbReference type="NCBI Taxonomy" id="88036"/>
    <lineage>
        <taxon>Eukaryota</taxon>
        <taxon>Viridiplantae</taxon>
        <taxon>Streptophyta</taxon>
        <taxon>Embryophyta</taxon>
        <taxon>Tracheophyta</taxon>
        <taxon>Lycopodiopsida</taxon>
        <taxon>Selaginellales</taxon>
        <taxon>Selaginellaceae</taxon>
        <taxon>Selaginella</taxon>
    </lineage>
</organism>
<dbReference type="SUPFAM" id="SSF143800">
    <property type="entry name" value="L28p-like"/>
    <property type="match status" value="1"/>
</dbReference>
<dbReference type="GO" id="GO:0003735">
    <property type="term" value="F:structural constituent of ribosome"/>
    <property type="evidence" value="ECO:0000318"/>
    <property type="project" value="GO_Central"/>
</dbReference>
<dbReference type="KEGG" id="smo:SELMODRAFT_136927"/>
<dbReference type="InterPro" id="IPR037147">
    <property type="entry name" value="Ribosomal_bL28_sf"/>
</dbReference>
<dbReference type="NCBIfam" id="TIGR00009">
    <property type="entry name" value="L28"/>
    <property type="match status" value="1"/>
</dbReference>
<dbReference type="Gramene" id="EFJ05597">
    <property type="protein sequence ID" value="EFJ05597"/>
    <property type="gene ID" value="SELMODRAFT_136927"/>
</dbReference>
<dbReference type="GO" id="GO:0003729">
    <property type="term" value="F:mRNA binding"/>
    <property type="evidence" value="ECO:0007669"/>
    <property type="project" value="EnsemblPlants"/>
</dbReference>
<evidence type="ECO:0000256" key="1">
    <source>
        <dbReference type="ARBA" id="ARBA00008760"/>
    </source>
</evidence>
<dbReference type="InterPro" id="IPR034704">
    <property type="entry name" value="Ribosomal_bL28/bL31-like_sf"/>
</dbReference>
<proteinExistence type="inferred from homology"/>
<dbReference type="FunCoup" id="D8TCL4">
    <property type="interactions" value="893"/>
</dbReference>
<dbReference type="GO" id="GO:1990904">
    <property type="term" value="C:ribonucleoprotein complex"/>
    <property type="evidence" value="ECO:0007669"/>
    <property type="project" value="UniProtKB-KW"/>
</dbReference>
<dbReference type="AlphaFoldDB" id="D8TCL4"/>
<dbReference type="Gene3D" id="2.30.170.40">
    <property type="entry name" value="Ribosomal protein L28/L24"/>
    <property type="match status" value="1"/>
</dbReference>
<evidence type="ECO:0000313" key="5">
    <source>
        <dbReference type="EMBL" id="EFJ05597.1"/>
    </source>
</evidence>
<evidence type="ECO:0000256" key="2">
    <source>
        <dbReference type="ARBA" id="ARBA00022980"/>
    </source>
</evidence>
<keyword evidence="6" id="KW-1185">Reference proteome</keyword>
<evidence type="ECO:0000313" key="6">
    <source>
        <dbReference type="Proteomes" id="UP000001514"/>
    </source>
</evidence>
<protein>
    <recommendedName>
        <fullName evidence="4">Large ribosomal subunit protein bL28c</fullName>
    </recommendedName>
</protein>
<dbReference type="HOGENOM" id="CLU_064548_3_0_1"/>
<dbReference type="Proteomes" id="UP000001514">
    <property type="component" value="Unassembled WGS sequence"/>
</dbReference>
<feature type="non-terminal residue" evidence="5">
    <location>
        <position position="1"/>
    </location>
</feature>
<keyword evidence="2" id="KW-0689">Ribosomal protein</keyword>
<dbReference type="InParanoid" id="D8TCL4"/>
<reference evidence="5 6" key="1">
    <citation type="journal article" date="2011" name="Science">
        <title>The Selaginella genome identifies genetic changes associated with the evolution of vascular plants.</title>
        <authorList>
            <person name="Banks J.A."/>
            <person name="Nishiyama T."/>
            <person name="Hasebe M."/>
            <person name="Bowman J.L."/>
            <person name="Gribskov M."/>
            <person name="dePamphilis C."/>
            <person name="Albert V.A."/>
            <person name="Aono N."/>
            <person name="Aoyama T."/>
            <person name="Ambrose B.A."/>
            <person name="Ashton N.W."/>
            <person name="Axtell M.J."/>
            <person name="Barker E."/>
            <person name="Barker M.S."/>
            <person name="Bennetzen J.L."/>
            <person name="Bonawitz N.D."/>
            <person name="Chapple C."/>
            <person name="Cheng C."/>
            <person name="Correa L.G."/>
            <person name="Dacre M."/>
            <person name="DeBarry J."/>
            <person name="Dreyer I."/>
            <person name="Elias M."/>
            <person name="Engstrom E.M."/>
            <person name="Estelle M."/>
            <person name="Feng L."/>
            <person name="Finet C."/>
            <person name="Floyd S.K."/>
            <person name="Frommer W.B."/>
            <person name="Fujita T."/>
            <person name="Gramzow L."/>
            <person name="Gutensohn M."/>
            <person name="Harholt J."/>
            <person name="Hattori M."/>
            <person name="Heyl A."/>
            <person name="Hirai T."/>
            <person name="Hiwatashi Y."/>
            <person name="Ishikawa M."/>
            <person name="Iwata M."/>
            <person name="Karol K.G."/>
            <person name="Koehler B."/>
            <person name="Kolukisaoglu U."/>
            <person name="Kubo M."/>
            <person name="Kurata T."/>
            <person name="Lalonde S."/>
            <person name="Li K."/>
            <person name="Li Y."/>
            <person name="Litt A."/>
            <person name="Lyons E."/>
            <person name="Manning G."/>
            <person name="Maruyama T."/>
            <person name="Michael T.P."/>
            <person name="Mikami K."/>
            <person name="Miyazaki S."/>
            <person name="Morinaga S."/>
            <person name="Murata T."/>
            <person name="Mueller-Roeber B."/>
            <person name="Nelson D.R."/>
            <person name="Obara M."/>
            <person name="Oguri Y."/>
            <person name="Olmstead R.G."/>
            <person name="Onodera N."/>
            <person name="Petersen B.L."/>
            <person name="Pils B."/>
            <person name="Prigge M."/>
            <person name="Rensing S.A."/>
            <person name="Riano-Pachon D.M."/>
            <person name="Roberts A.W."/>
            <person name="Sato Y."/>
            <person name="Scheller H.V."/>
            <person name="Schulz B."/>
            <person name="Schulz C."/>
            <person name="Shakirov E.V."/>
            <person name="Shibagaki N."/>
            <person name="Shinohara N."/>
            <person name="Shippen D.E."/>
            <person name="Soerensen I."/>
            <person name="Sotooka R."/>
            <person name="Sugimoto N."/>
            <person name="Sugita M."/>
            <person name="Sumikawa N."/>
            <person name="Tanurdzic M."/>
            <person name="Theissen G."/>
            <person name="Ulvskov P."/>
            <person name="Wakazuki S."/>
            <person name="Weng J.K."/>
            <person name="Willats W.W."/>
            <person name="Wipf D."/>
            <person name="Wolf P.G."/>
            <person name="Yang L."/>
            <person name="Zimmer A.D."/>
            <person name="Zhu Q."/>
            <person name="Mitros T."/>
            <person name="Hellsten U."/>
            <person name="Loque D."/>
            <person name="Otillar R."/>
            <person name="Salamov A."/>
            <person name="Schmutz J."/>
            <person name="Shapiro H."/>
            <person name="Lindquist E."/>
            <person name="Lucas S."/>
            <person name="Rokhsar D."/>
            <person name="Grigoriev I.V."/>
        </authorList>
    </citation>
    <scope>NUCLEOTIDE SEQUENCE [LARGE SCALE GENOMIC DNA]</scope>
</reference>
<dbReference type="HAMAP" id="MF_00373">
    <property type="entry name" value="Ribosomal_bL28"/>
    <property type="match status" value="1"/>
</dbReference>
<dbReference type="InterPro" id="IPR001383">
    <property type="entry name" value="Ribosomal_bL28_bact-type"/>
</dbReference>
<dbReference type="EMBL" id="GL377718">
    <property type="protein sequence ID" value="EFJ05597.1"/>
    <property type="molecule type" value="Genomic_DNA"/>
</dbReference>
<dbReference type="PANTHER" id="PTHR13528:SF2">
    <property type="entry name" value="LARGE RIBOSOMAL SUBUNIT PROTEIN BL28M"/>
    <property type="match status" value="1"/>
</dbReference>
<sequence length="77" mass="9213">RVCELTGKKYNNARKISYSHIRTRKKQQPNLQYKRLWWEAGQRFVRLRICTQALKTIDKKGLDAMAKEAGIDLRKHR</sequence>
<comment type="similarity">
    <text evidence="1">Belongs to the bacterial ribosomal protein bL28 family.</text>
</comment>
<dbReference type="STRING" id="88036.D8TCL4"/>
<dbReference type="GO" id="GO:0006412">
    <property type="term" value="P:translation"/>
    <property type="evidence" value="ECO:0007669"/>
    <property type="project" value="InterPro"/>
</dbReference>
<dbReference type="eggNOG" id="ENOG502S1B9">
    <property type="taxonomic scope" value="Eukaryota"/>
</dbReference>
<dbReference type="GO" id="GO:0005840">
    <property type="term" value="C:ribosome"/>
    <property type="evidence" value="ECO:0007669"/>
    <property type="project" value="UniProtKB-KW"/>
</dbReference>
<dbReference type="OMA" id="MATWRIC"/>
<evidence type="ECO:0000256" key="4">
    <source>
        <dbReference type="ARBA" id="ARBA00035265"/>
    </source>
</evidence>
<name>D8TCL4_SELML</name>
<keyword evidence="3" id="KW-0687">Ribonucleoprotein</keyword>